<dbReference type="InterPro" id="IPR015422">
    <property type="entry name" value="PyrdxlP-dep_Trfase_small"/>
</dbReference>
<evidence type="ECO:0000256" key="1">
    <source>
        <dbReference type="ARBA" id="ARBA00001933"/>
    </source>
</evidence>
<comment type="cofactor">
    <cofactor evidence="1">
        <name>pyridoxal 5'-phosphate</name>
        <dbReference type="ChEBI" id="CHEBI:597326"/>
    </cofactor>
</comment>
<dbReference type="Pfam" id="PF00155">
    <property type="entry name" value="Aminotran_1_2"/>
    <property type="match status" value="1"/>
</dbReference>
<feature type="non-terminal residue" evidence="4">
    <location>
        <position position="195"/>
    </location>
</feature>
<accession>X1PAA2</accession>
<sequence>QSGLGRNVKVDNKPLISLGTNDYLGIANNSHIKEAAIKTLDEFGVSMCGTPIVIGQTTINKRLEIETASFLKQEDALVFPSCYQCNMGVFSLLANKEDVIITDKKIHSSLLNGIGLCDSLFKVFPHNNTSKLEQALKRYQERRMRFIVVEGLYSTDGDVAPLREIAELAKRYNAFIILDDAHSVGVLGREGRGLL</sequence>
<gene>
    <name evidence="4" type="ORF">S06H3_59874</name>
</gene>
<dbReference type="Gene3D" id="3.40.640.10">
    <property type="entry name" value="Type I PLP-dependent aspartate aminotransferase-like (Major domain)"/>
    <property type="match status" value="1"/>
</dbReference>
<feature type="non-terminal residue" evidence="4">
    <location>
        <position position="1"/>
    </location>
</feature>
<dbReference type="Gene3D" id="3.90.1150.10">
    <property type="entry name" value="Aspartate Aminotransferase, domain 1"/>
    <property type="match status" value="1"/>
</dbReference>
<organism evidence="4">
    <name type="scientific">marine sediment metagenome</name>
    <dbReference type="NCBI Taxonomy" id="412755"/>
    <lineage>
        <taxon>unclassified sequences</taxon>
        <taxon>metagenomes</taxon>
        <taxon>ecological metagenomes</taxon>
    </lineage>
</organism>
<reference evidence="4" key="1">
    <citation type="journal article" date="2014" name="Front. Microbiol.">
        <title>High frequency of phylogenetically diverse reductive dehalogenase-homologous genes in deep subseafloor sedimentary metagenomes.</title>
        <authorList>
            <person name="Kawai M."/>
            <person name="Futagami T."/>
            <person name="Toyoda A."/>
            <person name="Takaki Y."/>
            <person name="Nishi S."/>
            <person name="Hori S."/>
            <person name="Arai W."/>
            <person name="Tsubouchi T."/>
            <person name="Morono Y."/>
            <person name="Uchiyama I."/>
            <person name="Ito T."/>
            <person name="Fujiyama A."/>
            <person name="Inagaki F."/>
            <person name="Takami H."/>
        </authorList>
    </citation>
    <scope>NUCLEOTIDE SEQUENCE</scope>
    <source>
        <strain evidence="4">Expedition CK06-06</strain>
    </source>
</reference>
<evidence type="ECO:0000259" key="3">
    <source>
        <dbReference type="Pfam" id="PF00155"/>
    </source>
</evidence>
<feature type="domain" description="Aminotransferase class I/classII large" evidence="3">
    <location>
        <begin position="14"/>
        <end position="188"/>
    </location>
</feature>
<dbReference type="InterPro" id="IPR015424">
    <property type="entry name" value="PyrdxlP-dep_Trfase"/>
</dbReference>
<name>X1PAA2_9ZZZZ</name>
<evidence type="ECO:0000313" key="4">
    <source>
        <dbReference type="EMBL" id="GAI52778.1"/>
    </source>
</evidence>
<dbReference type="GO" id="GO:0030170">
    <property type="term" value="F:pyridoxal phosphate binding"/>
    <property type="evidence" value="ECO:0007669"/>
    <property type="project" value="InterPro"/>
</dbReference>
<dbReference type="AlphaFoldDB" id="X1PAA2"/>
<dbReference type="InterPro" id="IPR015421">
    <property type="entry name" value="PyrdxlP-dep_Trfase_major"/>
</dbReference>
<dbReference type="SUPFAM" id="SSF53383">
    <property type="entry name" value="PLP-dependent transferases"/>
    <property type="match status" value="1"/>
</dbReference>
<dbReference type="GO" id="GO:0016740">
    <property type="term" value="F:transferase activity"/>
    <property type="evidence" value="ECO:0007669"/>
    <property type="project" value="UniProtKB-KW"/>
</dbReference>
<dbReference type="PANTHER" id="PTHR13693">
    <property type="entry name" value="CLASS II AMINOTRANSFERASE/8-AMINO-7-OXONONANOATE SYNTHASE"/>
    <property type="match status" value="1"/>
</dbReference>
<comment type="caution">
    <text evidence="4">The sequence shown here is derived from an EMBL/GenBank/DDBJ whole genome shotgun (WGS) entry which is preliminary data.</text>
</comment>
<keyword evidence="2" id="KW-0808">Transferase</keyword>
<dbReference type="InterPro" id="IPR004839">
    <property type="entry name" value="Aminotransferase_I/II_large"/>
</dbReference>
<protein>
    <recommendedName>
        <fullName evidence="3">Aminotransferase class I/classII large domain-containing protein</fullName>
    </recommendedName>
</protein>
<dbReference type="InterPro" id="IPR050087">
    <property type="entry name" value="AON_synthase_class-II"/>
</dbReference>
<proteinExistence type="predicted"/>
<evidence type="ECO:0000256" key="2">
    <source>
        <dbReference type="ARBA" id="ARBA00022679"/>
    </source>
</evidence>
<dbReference type="EMBL" id="BARV01038974">
    <property type="protein sequence ID" value="GAI52778.1"/>
    <property type="molecule type" value="Genomic_DNA"/>
</dbReference>